<comment type="caution">
    <text evidence="1">The sequence shown here is derived from an EMBL/GenBank/DDBJ whole genome shotgun (WGS) entry which is preliminary data.</text>
</comment>
<organism evidence="1 2">
    <name type="scientific">Hyalomma asiaticum</name>
    <name type="common">Tick</name>
    <dbReference type="NCBI Taxonomy" id="266040"/>
    <lineage>
        <taxon>Eukaryota</taxon>
        <taxon>Metazoa</taxon>
        <taxon>Ecdysozoa</taxon>
        <taxon>Arthropoda</taxon>
        <taxon>Chelicerata</taxon>
        <taxon>Arachnida</taxon>
        <taxon>Acari</taxon>
        <taxon>Parasitiformes</taxon>
        <taxon>Ixodida</taxon>
        <taxon>Ixodoidea</taxon>
        <taxon>Ixodidae</taxon>
        <taxon>Hyalomminae</taxon>
        <taxon>Hyalomma</taxon>
    </lineage>
</organism>
<reference evidence="1" key="1">
    <citation type="submission" date="2020-05" db="EMBL/GenBank/DDBJ databases">
        <title>Large-scale comparative analyses of tick genomes elucidate their genetic diversity and vector capacities.</title>
        <authorList>
            <person name="Jia N."/>
            <person name="Wang J."/>
            <person name="Shi W."/>
            <person name="Du L."/>
            <person name="Sun Y."/>
            <person name="Zhan W."/>
            <person name="Jiang J."/>
            <person name="Wang Q."/>
            <person name="Zhang B."/>
            <person name="Ji P."/>
            <person name="Sakyi L.B."/>
            <person name="Cui X."/>
            <person name="Yuan T."/>
            <person name="Jiang B."/>
            <person name="Yang W."/>
            <person name="Lam T.T.-Y."/>
            <person name="Chang Q."/>
            <person name="Ding S."/>
            <person name="Wang X."/>
            <person name="Zhu J."/>
            <person name="Ruan X."/>
            <person name="Zhao L."/>
            <person name="Wei J."/>
            <person name="Que T."/>
            <person name="Du C."/>
            <person name="Cheng J."/>
            <person name="Dai P."/>
            <person name="Han X."/>
            <person name="Huang E."/>
            <person name="Gao Y."/>
            <person name="Liu J."/>
            <person name="Shao H."/>
            <person name="Ye R."/>
            <person name="Li L."/>
            <person name="Wei W."/>
            <person name="Wang X."/>
            <person name="Wang C."/>
            <person name="Yang T."/>
            <person name="Huo Q."/>
            <person name="Li W."/>
            <person name="Guo W."/>
            <person name="Chen H."/>
            <person name="Zhou L."/>
            <person name="Ni X."/>
            <person name="Tian J."/>
            <person name="Zhou Y."/>
            <person name="Sheng Y."/>
            <person name="Liu T."/>
            <person name="Pan Y."/>
            <person name="Xia L."/>
            <person name="Li J."/>
            <person name="Zhao F."/>
            <person name="Cao W."/>
        </authorList>
    </citation>
    <scope>NUCLEOTIDE SEQUENCE</scope>
    <source>
        <strain evidence="1">Hyas-2018</strain>
    </source>
</reference>
<dbReference type="EMBL" id="CM023481">
    <property type="protein sequence ID" value="KAH6948517.1"/>
    <property type="molecule type" value="Genomic_DNA"/>
</dbReference>
<sequence length="116" mass="12486">MSALIKASQLRDLLRWERAARSCRPARAVFPALREHGSATIVNGRDSVARDSRPHRFYRLKLADSEPRSPKSLTLHTSSTRGAPRTVCSCSTGSRCGGDCAFLRNGAASGSGADMP</sequence>
<evidence type="ECO:0000313" key="1">
    <source>
        <dbReference type="EMBL" id="KAH6948517.1"/>
    </source>
</evidence>
<dbReference type="Proteomes" id="UP000821845">
    <property type="component" value="Chromosome 1"/>
</dbReference>
<accession>A0ACB7TSX8</accession>
<keyword evidence="2" id="KW-1185">Reference proteome</keyword>
<evidence type="ECO:0000313" key="2">
    <source>
        <dbReference type="Proteomes" id="UP000821845"/>
    </source>
</evidence>
<name>A0ACB7TSX8_HYAAI</name>
<protein>
    <submittedName>
        <fullName evidence="1">Uncharacterized protein</fullName>
    </submittedName>
</protein>
<proteinExistence type="predicted"/>
<gene>
    <name evidence="1" type="ORF">HPB50_024954</name>
</gene>